<comment type="catalytic activity">
    <reaction evidence="8 9">
        <text>L-tryptophan + O2 = N-formyl-L-kynurenine</text>
        <dbReference type="Rhea" id="RHEA:24536"/>
        <dbReference type="ChEBI" id="CHEBI:15379"/>
        <dbReference type="ChEBI" id="CHEBI:57912"/>
        <dbReference type="ChEBI" id="CHEBI:58629"/>
        <dbReference type="EC" id="1.13.11.11"/>
    </reaction>
</comment>
<comment type="cofactor">
    <cofactor evidence="9">
        <name>heme</name>
        <dbReference type="ChEBI" id="CHEBI:30413"/>
    </cofactor>
    <text evidence="9">Binds 1 heme group per subunit.</text>
</comment>
<dbReference type="RefSeq" id="WP_027887159.1">
    <property type="nucleotide sequence ID" value="NZ_JBHSXZ010000106.1"/>
</dbReference>
<dbReference type="GO" id="GO:0046872">
    <property type="term" value="F:metal ion binding"/>
    <property type="evidence" value="ECO:0007669"/>
    <property type="project" value="UniProtKB-KW"/>
</dbReference>
<dbReference type="GO" id="GO:0019442">
    <property type="term" value="P:L-tryptophan catabolic process to acetyl-CoA"/>
    <property type="evidence" value="ECO:0007669"/>
    <property type="project" value="TreeGrafter"/>
</dbReference>
<evidence type="ECO:0000256" key="3">
    <source>
        <dbReference type="ARBA" id="ARBA00022723"/>
    </source>
</evidence>
<dbReference type="OrthoDB" id="9776847at2"/>
<evidence type="ECO:0000256" key="2">
    <source>
        <dbReference type="ARBA" id="ARBA00022617"/>
    </source>
</evidence>
<comment type="subunit">
    <text evidence="1 9">Homotetramer.</text>
</comment>
<dbReference type="Pfam" id="PF03301">
    <property type="entry name" value="Trp_dioxygenase"/>
    <property type="match status" value="1"/>
</dbReference>
<dbReference type="InterPro" id="IPR004981">
    <property type="entry name" value="Trp_2_3_dOase"/>
</dbReference>
<dbReference type="EC" id="1.13.11.11" evidence="9"/>
<dbReference type="GO" id="GO:0020037">
    <property type="term" value="F:heme binding"/>
    <property type="evidence" value="ECO:0007669"/>
    <property type="project" value="UniProtKB-UniRule"/>
</dbReference>
<dbReference type="GO" id="GO:0019441">
    <property type="term" value="P:L-tryptophan catabolic process to kynurenine"/>
    <property type="evidence" value="ECO:0007669"/>
    <property type="project" value="UniProtKB-UniRule"/>
</dbReference>
<dbReference type="UniPathway" id="UPA00333">
    <property type="reaction ID" value="UER00453"/>
</dbReference>
<dbReference type="Gene3D" id="1.20.58.480">
    <property type="match status" value="1"/>
</dbReference>
<feature type="binding site" description="axial binding residue" evidence="9">
    <location>
        <position position="233"/>
    </location>
    <ligand>
        <name>heme</name>
        <dbReference type="ChEBI" id="CHEBI:30413"/>
    </ligand>
    <ligandPart>
        <name>Fe</name>
        <dbReference type="ChEBI" id="CHEBI:18248"/>
    </ligandPart>
</feature>
<dbReference type="AlphaFoldDB" id="A0A399E0L5"/>
<dbReference type="InterPro" id="IPR037217">
    <property type="entry name" value="Trp/Indoleamine_2_3_dOase-like"/>
</dbReference>
<evidence type="ECO:0000313" key="10">
    <source>
        <dbReference type="EMBL" id="RIH76030.1"/>
    </source>
</evidence>
<sequence length="275" mass="32083">MKDPTYHTAHTDFRHDLSYGDYLHLEEVLAAQQPLTKAHDEMLFIVIHQVQELWMKLIIHELQSAMGLLAQGIIDPALKMLTRVCRAQEQMSSSWEVLKTMTPADYLEFRSAFGRASGFQSYQYRLIEFLLGNKEPFMMKPHQHKPEHHHRLEEALKAPSLYDLALRLVAARGLAVPAEVLERDYSQPYQPSEAVRNAWLQVYRQTALYWDLYYLAEKLLDVEDNFRRWRFNHLTAVERIIGYKQGTGGTAGVPYLKRALEIVLFPELWQVRTAL</sequence>
<feature type="binding site" evidence="9">
    <location>
        <begin position="44"/>
        <end position="48"/>
    </location>
    <ligand>
        <name>substrate</name>
    </ligand>
</feature>
<keyword evidence="5 9" id="KW-0560">Oxidoreductase</keyword>
<evidence type="ECO:0000256" key="5">
    <source>
        <dbReference type="ARBA" id="ARBA00023002"/>
    </source>
</evidence>
<evidence type="ECO:0000256" key="6">
    <source>
        <dbReference type="ARBA" id="ARBA00023004"/>
    </source>
</evidence>
<keyword evidence="2 9" id="KW-0349">Heme</keyword>
<evidence type="ECO:0000256" key="7">
    <source>
        <dbReference type="ARBA" id="ARBA00023079"/>
    </source>
</evidence>
<dbReference type="SUPFAM" id="SSF140959">
    <property type="entry name" value="Indolic compounds 2,3-dioxygenase-like"/>
    <property type="match status" value="1"/>
</dbReference>
<dbReference type="GO" id="GO:0004833">
    <property type="term" value="F:L-tryptophan 2,3-dioxygenase activity"/>
    <property type="evidence" value="ECO:0007669"/>
    <property type="project" value="UniProtKB-UniRule"/>
</dbReference>
<evidence type="ECO:0000256" key="4">
    <source>
        <dbReference type="ARBA" id="ARBA00022964"/>
    </source>
</evidence>
<gene>
    <name evidence="9 10" type="primary">kynA</name>
    <name evidence="10" type="ORF">Mcate_01960</name>
</gene>
<keyword evidence="7 9" id="KW-0823">Tryptophan catabolism</keyword>
<dbReference type="PANTHER" id="PTHR10138:SF0">
    <property type="entry name" value="TRYPTOPHAN 2,3-DIOXYGENASE"/>
    <property type="match status" value="1"/>
</dbReference>
<dbReference type="EMBL" id="QWKX01000052">
    <property type="protein sequence ID" value="RIH76030.1"/>
    <property type="molecule type" value="Genomic_DNA"/>
</dbReference>
<keyword evidence="4 9" id="KW-0223">Dioxygenase</keyword>
<dbReference type="NCBIfam" id="TIGR03036">
    <property type="entry name" value="trp_2_3_diox"/>
    <property type="match status" value="1"/>
</dbReference>
<keyword evidence="3 9" id="KW-0479">Metal-binding</keyword>
<dbReference type="Proteomes" id="UP000266089">
    <property type="component" value="Unassembled WGS sequence"/>
</dbReference>
<feature type="binding site" evidence="9">
    <location>
        <position position="110"/>
    </location>
    <ligand>
        <name>substrate</name>
    </ligand>
</feature>
<evidence type="ECO:0000256" key="8">
    <source>
        <dbReference type="ARBA" id="ARBA00050412"/>
    </source>
</evidence>
<feature type="binding site" evidence="9">
    <location>
        <position position="106"/>
    </location>
    <ligand>
        <name>substrate</name>
    </ligand>
</feature>
<comment type="function">
    <text evidence="9">Heme-dependent dioxygenase that catalyzes the oxidative cleavage of the L-tryptophan (L-Trp) pyrrole ring and converts L-tryptophan to N-formyl-L-kynurenine. Catalyzes the oxidative cleavage of the indole moiety.</text>
</comment>
<feature type="binding site" evidence="9">
    <location>
        <position position="247"/>
    </location>
    <ligand>
        <name>substrate</name>
    </ligand>
</feature>
<proteinExistence type="inferred from homology"/>
<accession>A0A399E0L5</accession>
<name>A0A399E0L5_9DEIN</name>
<reference evidence="10 11" key="1">
    <citation type="submission" date="2018-08" db="EMBL/GenBank/DDBJ databases">
        <title>Meiothermus cateniformans JCM 15151 genome sequencing project.</title>
        <authorList>
            <person name="Da Costa M.S."/>
            <person name="Albuquerque L."/>
            <person name="Raposo P."/>
            <person name="Froufe H.J.C."/>
            <person name="Barroso C.S."/>
            <person name="Egas C."/>
        </authorList>
    </citation>
    <scope>NUCLEOTIDE SEQUENCE [LARGE SCALE GENOMIC DNA]</scope>
    <source>
        <strain evidence="10 11">JCM 15151</strain>
    </source>
</reference>
<evidence type="ECO:0000256" key="9">
    <source>
        <dbReference type="HAMAP-Rule" id="MF_01972"/>
    </source>
</evidence>
<protein>
    <recommendedName>
        <fullName evidence="9">Tryptophan 2,3-dioxygenase</fullName>
        <shortName evidence="9">TDO</shortName>
        <ecNumber evidence="9">1.13.11.11</ecNumber>
    </recommendedName>
    <alternativeName>
        <fullName evidence="9">Tryptamin 2,3-dioxygenase</fullName>
    </alternativeName>
    <alternativeName>
        <fullName evidence="9">Tryptophan oxygenase</fullName>
        <shortName evidence="9">TO</shortName>
        <shortName evidence="9">TRPO</shortName>
    </alternativeName>
    <alternativeName>
        <fullName evidence="9">Tryptophan pyrrolase</fullName>
    </alternativeName>
    <alternativeName>
        <fullName evidence="9">Tryptophanase</fullName>
    </alternativeName>
</protein>
<organism evidence="10 11">
    <name type="scientific">Meiothermus taiwanensis</name>
    <dbReference type="NCBI Taxonomy" id="172827"/>
    <lineage>
        <taxon>Bacteria</taxon>
        <taxon>Thermotogati</taxon>
        <taxon>Deinococcota</taxon>
        <taxon>Deinococci</taxon>
        <taxon>Thermales</taxon>
        <taxon>Thermaceae</taxon>
        <taxon>Meiothermus</taxon>
    </lineage>
</organism>
<evidence type="ECO:0000313" key="11">
    <source>
        <dbReference type="Proteomes" id="UP000266089"/>
    </source>
</evidence>
<dbReference type="FunFam" id="1.20.58.480:FF:000001">
    <property type="entry name" value="Tryptophan 2,3-dioxygenase"/>
    <property type="match status" value="1"/>
</dbReference>
<comment type="pathway">
    <text evidence="9">Amino-acid degradation; L-tryptophan degradation via kynurenine pathway; L-kynurenine from L-tryptophan: step 1/2.</text>
</comment>
<comment type="similarity">
    <text evidence="9">Belongs to the tryptophan 2,3-dioxygenase family.</text>
</comment>
<dbReference type="InterPro" id="IPR017485">
    <property type="entry name" value="Trp_2-3-dOase_bac"/>
</dbReference>
<comment type="caution">
    <text evidence="10">The sequence shown here is derived from an EMBL/GenBank/DDBJ whole genome shotgun (WGS) entry which is preliminary data.</text>
</comment>
<keyword evidence="6 9" id="KW-0408">Iron</keyword>
<dbReference type="HAMAP" id="MF_01972">
    <property type="entry name" value="T23O"/>
    <property type="match status" value="1"/>
</dbReference>
<evidence type="ECO:0000256" key="1">
    <source>
        <dbReference type="ARBA" id="ARBA00011881"/>
    </source>
</evidence>
<dbReference type="PANTHER" id="PTHR10138">
    <property type="entry name" value="TRYPTOPHAN 2,3-DIOXYGENASE"/>
    <property type="match status" value="1"/>
</dbReference>